<evidence type="ECO:0000313" key="2">
    <source>
        <dbReference type="Proteomes" id="UP001732700"/>
    </source>
</evidence>
<reference evidence="1" key="2">
    <citation type="submission" date="2025-09" db="UniProtKB">
        <authorList>
            <consortium name="EnsemblPlants"/>
        </authorList>
    </citation>
    <scope>IDENTIFICATION</scope>
</reference>
<keyword evidence="2" id="KW-1185">Reference proteome</keyword>
<dbReference type="EnsemblPlants" id="AVESA.00010b.r2.5DG0949640.1">
    <property type="protein sequence ID" value="AVESA.00010b.r2.5DG0949640.1.CDS"/>
    <property type="gene ID" value="AVESA.00010b.r2.5DG0949640"/>
</dbReference>
<sequence length="202" mass="22195">MASNYHRKEKYSKKNYQRSTFCIYLHSRQHLLFGLFTSSIPYFLGRRHSCTASATMSTTGAGAEADMDDGFERVFNSEAFSDRVLRIEVVGRDDDEPGSSVAAASGGSCAGRKRRREEDKGDDGEGIDSSCTELGTPVLRVRTIYVSSAILAAKSSFFFKLFSNGMKESGQRQATVRISDSGNSTLQCTLFCLITDDSSLIL</sequence>
<name>A0ACD5Y6B8_AVESA</name>
<organism evidence="1 2">
    <name type="scientific">Avena sativa</name>
    <name type="common">Oat</name>
    <dbReference type="NCBI Taxonomy" id="4498"/>
    <lineage>
        <taxon>Eukaryota</taxon>
        <taxon>Viridiplantae</taxon>
        <taxon>Streptophyta</taxon>
        <taxon>Embryophyta</taxon>
        <taxon>Tracheophyta</taxon>
        <taxon>Spermatophyta</taxon>
        <taxon>Magnoliopsida</taxon>
        <taxon>Liliopsida</taxon>
        <taxon>Poales</taxon>
        <taxon>Poaceae</taxon>
        <taxon>BOP clade</taxon>
        <taxon>Pooideae</taxon>
        <taxon>Poodae</taxon>
        <taxon>Poeae</taxon>
        <taxon>Poeae Chloroplast Group 1 (Aveneae type)</taxon>
        <taxon>Aveninae</taxon>
        <taxon>Avena</taxon>
    </lineage>
</organism>
<dbReference type="Proteomes" id="UP001732700">
    <property type="component" value="Chromosome 5D"/>
</dbReference>
<evidence type="ECO:0000313" key="1">
    <source>
        <dbReference type="EnsemblPlants" id="AVESA.00010b.r2.5DG0949640.1.CDS"/>
    </source>
</evidence>
<protein>
    <submittedName>
        <fullName evidence="1">Uncharacterized protein</fullName>
    </submittedName>
</protein>
<proteinExistence type="predicted"/>
<reference evidence="1" key="1">
    <citation type="submission" date="2021-05" db="EMBL/GenBank/DDBJ databases">
        <authorList>
            <person name="Scholz U."/>
            <person name="Mascher M."/>
            <person name="Fiebig A."/>
        </authorList>
    </citation>
    <scope>NUCLEOTIDE SEQUENCE [LARGE SCALE GENOMIC DNA]</scope>
</reference>
<accession>A0ACD5Y6B8</accession>